<protein>
    <submittedName>
        <fullName evidence="2">Mannosyl-glycoprotein endo-beta-N-acetylglucosaminidase</fullName>
    </submittedName>
</protein>
<keyword evidence="3" id="KW-1185">Reference proteome</keyword>
<sequence length="243" mass="27275">MKNKKMISIGMFFVVFFCSTIFSFAETRTLLTKNGGEVNLFEKTEKIEKTVKKIDGTAQQTVTSNLSLEQKKIADNKLIADNSNIITCSDLGEDAYNIINTDFLLKPSDVSEHFINNRLQGTALEGLGGAFKRAEEKYGVNALFLVSLAMHESNVGRSRIARDKNNLFGFQAYDRSPYSSAGRFMSREACIDHVAGYISRNYLSPSGKYFHGYSIESMNVCYATDKNWSQGIKARLNQLLLTY</sequence>
<dbReference type="EMBL" id="CP002390">
    <property type="protein sequence ID" value="EFE28494.2"/>
    <property type="molecule type" value="Genomic_DNA"/>
</dbReference>
<dbReference type="PATRIC" id="fig|546269.5.peg.244"/>
<dbReference type="GO" id="GO:0004040">
    <property type="term" value="F:amidase activity"/>
    <property type="evidence" value="ECO:0007669"/>
    <property type="project" value="InterPro"/>
</dbReference>
<dbReference type="KEGG" id="faa:HMPREF0389_00409"/>
<dbReference type="CAZy" id="GH73">
    <property type="family name" value="Glycoside Hydrolase Family 73"/>
</dbReference>
<dbReference type="OrthoDB" id="9816557at2"/>
<accession>D6GS53</accession>
<name>D6GS53_FILAD</name>
<dbReference type="eggNOG" id="COG4193">
    <property type="taxonomic scope" value="Bacteria"/>
</dbReference>
<evidence type="ECO:0000259" key="1">
    <source>
        <dbReference type="SMART" id="SM00047"/>
    </source>
</evidence>
<dbReference type="Gene3D" id="1.10.530.10">
    <property type="match status" value="1"/>
</dbReference>
<dbReference type="InterPro" id="IPR002901">
    <property type="entry name" value="MGlyc_endo_b_GlcNAc-like_dom"/>
</dbReference>
<dbReference type="RefSeq" id="WP_014261899.1">
    <property type="nucleotide sequence ID" value="NC_016630.1"/>
</dbReference>
<gene>
    <name evidence="2" type="ordered locus">HMPREF0389_00409</name>
</gene>
<evidence type="ECO:0000313" key="3">
    <source>
        <dbReference type="Proteomes" id="UP000007468"/>
    </source>
</evidence>
<reference evidence="3" key="1">
    <citation type="submission" date="2010-12" db="EMBL/GenBank/DDBJ databases">
        <title>The genome sequence of Filifactor alocis strain ATCC 35896.</title>
        <authorList>
            <consortium name="The Broad Institute Genome Sequencing Platform"/>
            <person name="Ward D."/>
            <person name="Earl A."/>
            <person name="Feldgarden M."/>
            <person name="Young S.K."/>
            <person name="Gargeya S."/>
            <person name="Zeng Q."/>
            <person name="Alvarado L."/>
            <person name="Berlin A."/>
            <person name="Bochicchio J."/>
            <person name="Chapman S.B."/>
            <person name="Chen Z."/>
            <person name="Freedman E."/>
            <person name="Gellesch M."/>
            <person name="Goldberg J."/>
            <person name="Griggs A."/>
            <person name="Gujja S."/>
            <person name="Heilman E."/>
            <person name="Heiman D."/>
            <person name="Howarth C."/>
            <person name="Mehta T."/>
            <person name="Neiman D."/>
            <person name="Pearson M."/>
            <person name="Roberts A."/>
            <person name="Saif S."/>
            <person name="Shea T."/>
            <person name="Shenoy N."/>
            <person name="Sisk P."/>
            <person name="Stolte C."/>
            <person name="Sykes S."/>
            <person name="White J."/>
            <person name="Yandava C."/>
            <person name="Izard J."/>
            <person name="Blanton J.M."/>
            <person name="Baranova O.V."/>
            <person name="Tanner A.C."/>
            <person name="Dewhirst F.E."/>
            <person name="Haas B."/>
            <person name="Nusbaum C."/>
            <person name="Birren B."/>
        </authorList>
    </citation>
    <scope>NUCLEOTIDE SEQUENCE [LARGE SCALE GENOMIC DNA]</scope>
    <source>
        <strain evidence="3">ATCC 35896 / D40 B5</strain>
    </source>
</reference>
<dbReference type="AlphaFoldDB" id="D6GS53"/>
<dbReference type="HOGENOM" id="CLU_099795_0_0_9"/>
<evidence type="ECO:0000313" key="2">
    <source>
        <dbReference type="EMBL" id="EFE28494.2"/>
    </source>
</evidence>
<dbReference type="STRING" id="546269.HMPREF0389_00409"/>
<organism evidence="2 3">
    <name type="scientific">Filifactor alocis (strain ATCC 35896 / CCUG 47790 / D40 B5)</name>
    <name type="common">Fusobacterium alocis</name>
    <dbReference type="NCBI Taxonomy" id="546269"/>
    <lineage>
        <taxon>Bacteria</taxon>
        <taxon>Bacillati</taxon>
        <taxon>Bacillota</taxon>
        <taxon>Clostridia</taxon>
        <taxon>Peptostreptococcales</taxon>
        <taxon>Filifactoraceae</taxon>
        <taxon>Filifactor</taxon>
    </lineage>
</organism>
<dbReference type="SMART" id="SM00047">
    <property type="entry name" value="LYZ2"/>
    <property type="match status" value="1"/>
</dbReference>
<dbReference type="Pfam" id="PF01832">
    <property type="entry name" value="Glucosaminidase"/>
    <property type="match status" value="1"/>
</dbReference>
<feature type="domain" description="Mannosyl-glycoprotein endo-beta-N-acetylglucosamidase-like" evidence="1">
    <location>
        <begin position="116"/>
        <end position="243"/>
    </location>
</feature>
<proteinExistence type="predicted"/>
<dbReference type="Proteomes" id="UP000007468">
    <property type="component" value="Chromosome"/>
</dbReference>